<evidence type="ECO:0000259" key="3">
    <source>
        <dbReference type="Pfam" id="PF02350"/>
    </source>
</evidence>
<dbReference type="Proteomes" id="UP000830236">
    <property type="component" value="Chromosome"/>
</dbReference>
<feature type="region of interest" description="Disordered" evidence="2">
    <location>
        <begin position="324"/>
        <end position="343"/>
    </location>
</feature>
<dbReference type="EMBL" id="CP097095">
    <property type="protein sequence ID" value="UQF80168.1"/>
    <property type="molecule type" value="Genomic_DNA"/>
</dbReference>
<dbReference type="InterPro" id="IPR003331">
    <property type="entry name" value="UDP_GlcNAc_Epimerase_2_dom"/>
</dbReference>
<dbReference type="Gene3D" id="3.40.50.2000">
    <property type="entry name" value="Glycogen Phosphorylase B"/>
    <property type="match status" value="2"/>
</dbReference>
<evidence type="ECO:0000256" key="1">
    <source>
        <dbReference type="RuleBase" id="RU003513"/>
    </source>
</evidence>
<keyword evidence="1 4" id="KW-0413">Isomerase</keyword>
<dbReference type="InterPro" id="IPR029767">
    <property type="entry name" value="WecB-like"/>
</dbReference>
<accession>A0A9E7AGF1</accession>
<dbReference type="Pfam" id="PF02350">
    <property type="entry name" value="Epimerase_2"/>
    <property type="match status" value="1"/>
</dbReference>
<reference evidence="4" key="1">
    <citation type="submission" date="2022-05" db="EMBL/GenBank/DDBJ databases">
        <title>Using nanopore sequencing to obtain complete genomes from saliva samples.</title>
        <authorList>
            <person name="Baker J.L."/>
        </authorList>
    </citation>
    <scope>NUCLEOTIDE SEQUENCE</scope>
    <source>
        <strain evidence="4">JCVI-JB-Ag32</strain>
    </source>
</reference>
<dbReference type="CDD" id="cd03786">
    <property type="entry name" value="GTB_UDP-GlcNAc_2-Epimerase"/>
    <property type="match status" value="1"/>
</dbReference>
<dbReference type="AlphaFoldDB" id="A0A9E7AGF1"/>
<sequence>MRVISVVGARPQFVKLAPVAHAFAKAGIEHVIVHTGQHYDPMLSDVFFKDLGIPAPDVHLGVGSGSHGVQTGAMLSAMDEVFERYQPDWVLVYGDTNSTLAGALSAVKLHFPVAHLEAGLRSFNRLMPEEINRVLTDHAADLLLTPTQEGAKHLAEEGLADKTVIVGDVMTDVLYQVRDQVAAQPSPVMKELDLAEGAYSLATIHRAENTDDAARLTSILDSLGAVDHPVVLLAHPRLVAKCSEHGIDLYAKRGNLLVHPPLAYPDLVASALHARGVVTDSGGLQKEAFLLRVPCTTVRPQTEWVETVQLGWNILVEPGSALTEAASRPRPAEPAPEVAHPYGDGHAAERVAEVLLAK</sequence>
<protein>
    <submittedName>
        <fullName evidence="4">UDP-N-acetylglucosamine 2-epimerase (Non-hydrolyzing)</fullName>
        <ecNumber evidence="4">5.1.3.14</ecNumber>
    </submittedName>
</protein>
<proteinExistence type="inferred from homology"/>
<evidence type="ECO:0000256" key="2">
    <source>
        <dbReference type="SAM" id="MobiDB-lite"/>
    </source>
</evidence>
<evidence type="ECO:0000313" key="5">
    <source>
        <dbReference type="Proteomes" id="UP000830236"/>
    </source>
</evidence>
<dbReference type="EC" id="5.1.3.14" evidence="4"/>
<dbReference type="PANTHER" id="PTHR43174:SF1">
    <property type="entry name" value="UDP-N-ACETYLGLUCOSAMINE 2-EPIMERASE"/>
    <property type="match status" value="1"/>
</dbReference>
<feature type="domain" description="UDP-N-acetylglucosamine 2-epimerase" evidence="3">
    <location>
        <begin position="25"/>
        <end position="355"/>
    </location>
</feature>
<dbReference type="SUPFAM" id="SSF53756">
    <property type="entry name" value="UDP-Glycosyltransferase/glycogen phosphorylase"/>
    <property type="match status" value="1"/>
</dbReference>
<comment type="similarity">
    <text evidence="1">Belongs to the UDP-N-acetylglucosamine 2-epimerase family.</text>
</comment>
<evidence type="ECO:0000313" key="4">
    <source>
        <dbReference type="EMBL" id="UQF80168.1"/>
    </source>
</evidence>
<dbReference type="NCBIfam" id="TIGR00236">
    <property type="entry name" value="wecB"/>
    <property type="match status" value="1"/>
</dbReference>
<dbReference type="GO" id="GO:0008761">
    <property type="term" value="F:UDP-N-acetylglucosamine 2-epimerase activity"/>
    <property type="evidence" value="ECO:0007669"/>
    <property type="project" value="UniProtKB-EC"/>
</dbReference>
<organism evidence="4 5">
    <name type="scientific">Actinomyces graevenitzii</name>
    <dbReference type="NCBI Taxonomy" id="55565"/>
    <lineage>
        <taxon>Bacteria</taxon>
        <taxon>Bacillati</taxon>
        <taxon>Actinomycetota</taxon>
        <taxon>Actinomycetes</taxon>
        <taxon>Actinomycetales</taxon>
        <taxon>Actinomycetaceae</taxon>
        <taxon>Actinomyces</taxon>
    </lineage>
</organism>
<name>A0A9E7AGF1_9ACTO</name>
<feature type="compositionally biased region" description="Low complexity" evidence="2">
    <location>
        <begin position="324"/>
        <end position="341"/>
    </location>
</feature>
<dbReference type="PANTHER" id="PTHR43174">
    <property type="entry name" value="UDP-N-ACETYLGLUCOSAMINE 2-EPIMERASE"/>
    <property type="match status" value="1"/>
</dbReference>
<dbReference type="KEGG" id="agh:M3I41_02505"/>
<gene>
    <name evidence="4" type="primary">wecB</name>
    <name evidence="4" type="ORF">M3I41_02505</name>
</gene>